<comment type="caution">
    <text evidence="1">The sequence shown here is derived from an EMBL/GenBank/DDBJ whole genome shotgun (WGS) entry which is preliminary data.</text>
</comment>
<dbReference type="EMBL" id="BAAALR010000011">
    <property type="protein sequence ID" value="GAA1670369.1"/>
    <property type="molecule type" value="Genomic_DNA"/>
</dbReference>
<organism evidence="1 2">
    <name type="scientific">Streptomyces yatensis</name>
    <dbReference type="NCBI Taxonomy" id="155177"/>
    <lineage>
        <taxon>Bacteria</taxon>
        <taxon>Bacillati</taxon>
        <taxon>Actinomycetota</taxon>
        <taxon>Actinomycetes</taxon>
        <taxon>Kitasatosporales</taxon>
        <taxon>Streptomycetaceae</taxon>
        <taxon>Streptomyces</taxon>
        <taxon>Streptomyces violaceusniger group</taxon>
    </lineage>
</organism>
<name>A0ABN2GG78_9ACTN</name>
<keyword evidence="2" id="KW-1185">Reference proteome</keyword>
<accession>A0ABN2GG78</accession>
<dbReference type="Proteomes" id="UP001499947">
    <property type="component" value="Unassembled WGS sequence"/>
</dbReference>
<evidence type="ECO:0000313" key="1">
    <source>
        <dbReference type="EMBL" id="GAA1670369.1"/>
    </source>
</evidence>
<reference evidence="1 2" key="1">
    <citation type="journal article" date="2019" name="Int. J. Syst. Evol. Microbiol.">
        <title>The Global Catalogue of Microorganisms (GCM) 10K type strain sequencing project: providing services to taxonomists for standard genome sequencing and annotation.</title>
        <authorList>
            <consortium name="The Broad Institute Genomics Platform"/>
            <consortium name="The Broad Institute Genome Sequencing Center for Infectious Disease"/>
            <person name="Wu L."/>
            <person name="Ma J."/>
        </authorList>
    </citation>
    <scope>NUCLEOTIDE SEQUENCE [LARGE SCALE GENOMIC DNA]</scope>
    <source>
        <strain evidence="1 2">JCM 13244</strain>
    </source>
</reference>
<gene>
    <name evidence="1" type="ORF">GCM10009680_07720</name>
</gene>
<protein>
    <submittedName>
        <fullName evidence="1">Uncharacterized protein</fullName>
    </submittedName>
</protein>
<sequence length="207" mass="22446">MRGRLIDVQRGGQQFMAQRHHHLDHTGHTRRTLRMADVGLQRAEPQRPALRPVLAVRREQRLGFDRVAERGARAMCLHRVHLGGGELGVDQRLADHPLLGGTIGRGEPVGRAVLVDGRAPDHREHLMSVALCVGEPFQQQEPDALREARAVGGGREGLAAAVGGESALAGEFHEGVRRGHHGHATGQGQGAFALPQRLAGEMHGDQR</sequence>
<proteinExistence type="predicted"/>
<evidence type="ECO:0000313" key="2">
    <source>
        <dbReference type="Proteomes" id="UP001499947"/>
    </source>
</evidence>